<dbReference type="Proteomes" id="UP001066276">
    <property type="component" value="Chromosome 3_2"/>
</dbReference>
<keyword evidence="3" id="KW-1185">Reference proteome</keyword>
<dbReference type="EMBL" id="JANPWB010000006">
    <property type="protein sequence ID" value="KAJ1176249.1"/>
    <property type="molecule type" value="Genomic_DNA"/>
</dbReference>
<comment type="caution">
    <text evidence="2">The sequence shown here is derived from an EMBL/GenBank/DDBJ whole genome shotgun (WGS) entry which is preliminary data.</text>
</comment>
<evidence type="ECO:0000256" key="1">
    <source>
        <dbReference type="SAM" id="MobiDB-lite"/>
    </source>
</evidence>
<name>A0AAV7TIZ2_PLEWA</name>
<dbReference type="AlphaFoldDB" id="A0AAV7TIZ2"/>
<sequence length="141" mass="15455">MLVIAGRCLGTFKFGRQEGVGGVCLEHPSHDPTNPGSQVEKEEDPNAGARDLTARTPTPEEDSKKGEMSISANGRQLKVSPCQPPLEQQRLSRALLLQTHSTMPLTKMSADPATFQKERGYGRCLVYCWLGGNVWGRAPQY</sequence>
<organism evidence="2 3">
    <name type="scientific">Pleurodeles waltl</name>
    <name type="common">Iberian ribbed newt</name>
    <dbReference type="NCBI Taxonomy" id="8319"/>
    <lineage>
        <taxon>Eukaryota</taxon>
        <taxon>Metazoa</taxon>
        <taxon>Chordata</taxon>
        <taxon>Craniata</taxon>
        <taxon>Vertebrata</taxon>
        <taxon>Euteleostomi</taxon>
        <taxon>Amphibia</taxon>
        <taxon>Batrachia</taxon>
        <taxon>Caudata</taxon>
        <taxon>Salamandroidea</taxon>
        <taxon>Salamandridae</taxon>
        <taxon>Pleurodelinae</taxon>
        <taxon>Pleurodeles</taxon>
    </lineage>
</organism>
<accession>A0AAV7TIZ2</accession>
<protein>
    <submittedName>
        <fullName evidence="2">Uncharacterized protein</fullName>
    </submittedName>
</protein>
<proteinExistence type="predicted"/>
<feature type="region of interest" description="Disordered" evidence="1">
    <location>
        <begin position="25"/>
        <end position="83"/>
    </location>
</feature>
<evidence type="ECO:0000313" key="3">
    <source>
        <dbReference type="Proteomes" id="UP001066276"/>
    </source>
</evidence>
<gene>
    <name evidence="2" type="ORF">NDU88_001531</name>
</gene>
<reference evidence="2" key="1">
    <citation type="journal article" date="2022" name="bioRxiv">
        <title>Sequencing and chromosome-scale assembly of the giantPleurodeles waltlgenome.</title>
        <authorList>
            <person name="Brown T."/>
            <person name="Elewa A."/>
            <person name="Iarovenko S."/>
            <person name="Subramanian E."/>
            <person name="Araus A.J."/>
            <person name="Petzold A."/>
            <person name="Susuki M."/>
            <person name="Suzuki K.-i.T."/>
            <person name="Hayashi T."/>
            <person name="Toyoda A."/>
            <person name="Oliveira C."/>
            <person name="Osipova E."/>
            <person name="Leigh N.D."/>
            <person name="Simon A."/>
            <person name="Yun M.H."/>
        </authorList>
    </citation>
    <scope>NUCLEOTIDE SEQUENCE</scope>
    <source>
        <strain evidence="2">20211129_DDA</strain>
        <tissue evidence="2">Liver</tissue>
    </source>
</reference>
<evidence type="ECO:0000313" key="2">
    <source>
        <dbReference type="EMBL" id="KAJ1176249.1"/>
    </source>
</evidence>